<dbReference type="AlphaFoldDB" id="A0A9Q1FKW6"/>
<proteinExistence type="predicted"/>
<evidence type="ECO:0000313" key="2">
    <source>
        <dbReference type="Proteomes" id="UP001152622"/>
    </source>
</evidence>
<comment type="caution">
    <text evidence="1">The sequence shown here is derived from an EMBL/GenBank/DDBJ whole genome shotgun (WGS) entry which is preliminary data.</text>
</comment>
<sequence>MWSFIQQHSEINSKHTPCPGEVVVDVRTTQAPASPLDLPEAEGLTSDQQQRFQELIHQWAGVFAAQEEDFSIDDIPTE</sequence>
<organism evidence="1 2">
    <name type="scientific">Synaphobranchus kaupii</name>
    <name type="common">Kaup's arrowtooth eel</name>
    <dbReference type="NCBI Taxonomy" id="118154"/>
    <lineage>
        <taxon>Eukaryota</taxon>
        <taxon>Metazoa</taxon>
        <taxon>Chordata</taxon>
        <taxon>Craniata</taxon>
        <taxon>Vertebrata</taxon>
        <taxon>Euteleostomi</taxon>
        <taxon>Actinopterygii</taxon>
        <taxon>Neopterygii</taxon>
        <taxon>Teleostei</taxon>
        <taxon>Anguilliformes</taxon>
        <taxon>Synaphobranchidae</taxon>
        <taxon>Synaphobranchus</taxon>
    </lineage>
</organism>
<evidence type="ECO:0000313" key="1">
    <source>
        <dbReference type="EMBL" id="KAJ8360835.1"/>
    </source>
</evidence>
<accession>A0A9Q1FKW6</accession>
<reference evidence="1" key="1">
    <citation type="journal article" date="2023" name="Science">
        <title>Genome structures resolve the early diversification of teleost fishes.</title>
        <authorList>
            <person name="Parey E."/>
            <person name="Louis A."/>
            <person name="Montfort J."/>
            <person name="Bouchez O."/>
            <person name="Roques C."/>
            <person name="Iampietro C."/>
            <person name="Lluch J."/>
            <person name="Castinel A."/>
            <person name="Donnadieu C."/>
            <person name="Desvignes T."/>
            <person name="Floi Bucao C."/>
            <person name="Jouanno E."/>
            <person name="Wen M."/>
            <person name="Mejri S."/>
            <person name="Dirks R."/>
            <person name="Jansen H."/>
            <person name="Henkel C."/>
            <person name="Chen W.J."/>
            <person name="Zahm M."/>
            <person name="Cabau C."/>
            <person name="Klopp C."/>
            <person name="Thompson A.W."/>
            <person name="Robinson-Rechavi M."/>
            <person name="Braasch I."/>
            <person name="Lecointre G."/>
            <person name="Bobe J."/>
            <person name="Postlethwait J.H."/>
            <person name="Berthelot C."/>
            <person name="Roest Crollius H."/>
            <person name="Guiguen Y."/>
        </authorList>
    </citation>
    <scope>NUCLEOTIDE SEQUENCE</scope>
    <source>
        <strain evidence="1">WJC10195</strain>
    </source>
</reference>
<protein>
    <submittedName>
        <fullName evidence="1">Uncharacterized protein</fullName>
    </submittedName>
</protein>
<name>A0A9Q1FKW6_SYNKA</name>
<dbReference type="EMBL" id="JAINUF010000005">
    <property type="protein sequence ID" value="KAJ8360835.1"/>
    <property type="molecule type" value="Genomic_DNA"/>
</dbReference>
<gene>
    <name evidence="1" type="ORF">SKAU_G00173600</name>
</gene>
<keyword evidence="2" id="KW-1185">Reference proteome</keyword>
<dbReference type="Proteomes" id="UP001152622">
    <property type="component" value="Chromosome 5"/>
</dbReference>